<feature type="transmembrane region" description="Helical" evidence="10">
    <location>
        <begin position="114"/>
        <end position="140"/>
    </location>
</feature>
<feature type="transmembrane region" description="Helical" evidence="10">
    <location>
        <begin position="388"/>
        <end position="404"/>
    </location>
</feature>
<evidence type="ECO:0000313" key="12">
    <source>
        <dbReference type="Proteomes" id="UP000320239"/>
    </source>
</evidence>
<evidence type="ECO:0000313" key="11">
    <source>
        <dbReference type="EMBL" id="TWG25423.1"/>
    </source>
</evidence>
<keyword evidence="3" id="KW-0337">GPI-anchor biosynthesis</keyword>
<keyword evidence="5 11" id="KW-0808">Transferase</keyword>
<evidence type="ECO:0000256" key="6">
    <source>
        <dbReference type="ARBA" id="ARBA00022692"/>
    </source>
</evidence>
<protein>
    <submittedName>
        <fullName evidence="11">Mannosyltransferase PIG-V</fullName>
    </submittedName>
</protein>
<evidence type="ECO:0000256" key="4">
    <source>
        <dbReference type="ARBA" id="ARBA00022676"/>
    </source>
</evidence>
<dbReference type="Pfam" id="PF04188">
    <property type="entry name" value="Mannosyl_trans2"/>
    <property type="match status" value="1"/>
</dbReference>
<dbReference type="InterPro" id="IPR007315">
    <property type="entry name" value="PIG-V/Gpi18"/>
</dbReference>
<dbReference type="UniPathway" id="UPA00196"/>
<keyword evidence="12" id="KW-1185">Reference proteome</keyword>
<accession>A0A561WNM0</accession>
<evidence type="ECO:0000256" key="10">
    <source>
        <dbReference type="SAM" id="Phobius"/>
    </source>
</evidence>
<evidence type="ECO:0000256" key="9">
    <source>
        <dbReference type="ARBA" id="ARBA00023136"/>
    </source>
</evidence>
<feature type="transmembrane region" description="Helical" evidence="10">
    <location>
        <begin position="193"/>
        <end position="226"/>
    </location>
</feature>
<feature type="transmembrane region" description="Helical" evidence="10">
    <location>
        <begin position="33"/>
        <end position="55"/>
    </location>
</feature>
<evidence type="ECO:0000256" key="2">
    <source>
        <dbReference type="ARBA" id="ARBA00004687"/>
    </source>
</evidence>
<sequence length="437" mass="45073">MATTSPSETAPVASDAEEPRETLWARAGGGRGVAVAVGLLALTRIGQLLMVWWLGGASTSHTGVWQRLLVWDGGWFLRVAMDGYPQGYTYDENHVLQANELAFFPLYPMLIRGVALLGVAPGTAAVGVAWLASIGAAIALHLLGTTLHDRRAGWALVAICCSAPVSVVLSMAYSESLFLAMVAGMLAAAHRRAWLPAGLLGLGAALTRPTGAAAALALAVAALLAVRDIRARRAATAGGAGVSGAAASRAGVSGAGAGGVGPSGIGVNGAESVWPPLAAAATALAGVPLFLGWVGWRVGDWTAWFKIQTAGWGTSFDYGRSTLTFLDDTFTGADGWVQVSVGLILLAALAAAGVALAQRPWLPLAVYGVVAMVLVYGQAGFYHSKPRLLLPVLLTLLPAVAAAARARPRVAILSIGAWALFGLWYGAYLITIWPYTM</sequence>
<proteinExistence type="predicted"/>
<keyword evidence="8 10" id="KW-1133">Transmembrane helix</keyword>
<feature type="transmembrane region" description="Helical" evidence="10">
    <location>
        <begin position="152"/>
        <end position="173"/>
    </location>
</feature>
<dbReference type="GO" id="GO:0000009">
    <property type="term" value="F:alpha-1,6-mannosyltransferase activity"/>
    <property type="evidence" value="ECO:0007669"/>
    <property type="project" value="InterPro"/>
</dbReference>
<evidence type="ECO:0000256" key="5">
    <source>
        <dbReference type="ARBA" id="ARBA00022679"/>
    </source>
</evidence>
<dbReference type="EMBL" id="VIWY01000001">
    <property type="protein sequence ID" value="TWG25423.1"/>
    <property type="molecule type" value="Genomic_DNA"/>
</dbReference>
<feature type="transmembrane region" description="Helical" evidence="10">
    <location>
        <begin position="277"/>
        <end position="296"/>
    </location>
</feature>
<keyword evidence="9 10" id="KW-0472">Membrane</keyword>
<keyword evidence="7" id="KW-0256">Endoplasmic reticulum</keyword>
<feature type="transmembrane region" description="Helical" evidence="10">
    <location>
        <begin position="411"/>
        <end position="435"/>
    </location>
</feature>
<dbReference type="GO" id="GO:0004376">
    <property type="term" value="F:GPI mannosyltransferase activity"/>
    <property type="evidence" value="ECO:0007669"/>
    <property type="project" value="InterPro"/>
</dbReference>
<evidence type="ECO:0000256" key="3">
    <source>
        <dbReference type="ARBA" id="ARBA00022502"/>
    </source>
</evidence>
<feature type="transmembrane region" description="Helical" evidence="10">
    <location>
        <begin position="335"/>
        <end position="357"/>
    </location>
</feature>
<dbReference type="GO" id="GO:0006506">
    <property type="term" value="P:GPI anchor biosynthetic process"/>
    <property type="evidence" value="ECO:0007669"/>
    <property type="project" value="UniProtKB-UniPathway"/>
</dbReference>
<keyword evidence="6 10" id="KW-0812">Transmembrane</keyword>
<comment type="pathway">
    <text evidence="2">Glycolipid biosynthesis; glycosylphosphatidylinositol-anchor biosynthesis.</text>
</comment>
<evidence type="ECO:0000256" key="1">
    <source>
        <dbReference type="ARBA" id="ARBA00004477"/>
    </source>
</evidence>
<comment type="caution">
    <text evidence="11">The sequence shown here is derived from an EMBL/GenBank/DDBJ whole genome shotgun (WGS) entry which is preliminary data.</text>
</comment>
<dbReference type="GO" id="GO:0016020">
    <property type="term" value="C:membrane"/>
    <property type="evidence" value="ECO:0007669"/>
    <property type="project" value="GOC"/>
</dbReference>
<keyword evidence="4 11" id="KW-0328">Glycosyltransferase</keyword>
<evidence type="ECO:0000256" key="7">
    <source>
        <dbReference type="ARBA" id="ARBA00022824"/>
    </source>
</evidence>
<evidence type="ECO:0000256" key="8">
    <source>
        <dbReference type="ARBA" id="ARBA00022989"/>
    </source>
</evidence>
<name>A0A561WNM0_ACTTI</name>
<gene>
    <name evidence="11" type="ORF">FHX34_101389</name>
</gene>
<organism evidence="11 12">
    <name type="scientific">Actinoplanes teichomyceticus</name>
    <dbReference type="NCBI Taxonomy" id="1867"/>
    <lineage>
        <taxon>Bacteria</taxon>
        <taxon>Bacillati</taxon>
        <taxon>Actinomycetota</taxon>
        <taxon>Actinomycetes</taxon>
        <taxon>Micromonosporales</taxon>
        <taxon>Micromonosporaceae</taxon>
        <taxon>Actinoplanes</taxon>
    </lineage>
</organism>
<dbReference type="AlphaFoldDB" id="A0A561WNM0"/>
<reference evidence="11 12" key="1">
    <citation type="submission" date="2019-06" db="EMBL/GenBank/DDBJ databases">
        <title>Sequencing the genomes of 1000 actinobacteria strains.</title>
        <authorList>
            <person name="Klenk H.-P."/>
        </authorList>
    </citation>
    <scope>NUCLEOTIDE SEQUENCE [LARGE SCALE GENOMIC DNA]</scope>
    <source>
        <strain evidence="11 12">DSM 43866</strain>
    </source>
</reference>
<dbReference type="PANTHER" id="PTHR12468:SF2">
    <property type="entry name" value="GPI MANNOSYLTRANSFERASE 2"/>
    <property type="match status" value="1"/>
</dbReference>
<dbReference type="PANTHER" id="PTHR12468">
    <property type="entry name" value="GPI MANNOSYLTRANSFERASE 2"/>
    <property type="match status" value="1"/>
</dbReference>
<dbReference type="RefSeq" id="WP_239082114.1">
    <property type="nucleotide sequence ID" value="NZ_BOMX01000011.1"/>
</dbReference>
<comment type="subcellular location">
    <subcellularLocation>
        <location evidence="1">Endoplasmic reticulum membrane</location>
        <topology evidence="1">Multi-pass membrane protein</topology>
    </subcellularLocation>
</comment>
<dbReference type="Proteomes" id="UP000320239">
    <property type="component" value="Unassembled WGS sequence"/>
</dbReference>
<feature type="transmembrane region" description="Helical" evidence="10">
    <location>
        <begin position="364"/>
        <end position="382"/>
    </location>
</feature>